<reference evidence="1 2" key="1">
    <citation type="submission" date="2021-06" db="EMBL/GenBank/DDBJ databases">
        <authorList>
            <person name="Kallberg Y."/>
            <person name="Tangrot J."/>
            <person name="Rosling A."/>
        </authorList>
    </citation>
    <scope>NUCLEOTIDE SEQUENCE [LARGE SCALE GENOMIC DNA]</scope>
    <source>
        <strain evidence="1 2">120-4 pot B 10/14</strain>
    </source>
</reference>
<evidence type="ECO:0000313" key="1">
    <source>
        <dbReference type="EMBL" id="CAG8850485.1"/>
    </source>
</evidence>
<accession>A0ABN7X940</accession>
<organism evidence="1 2">
    <name type="scientific">Gigaspora margarita</name>
    <dbReference type="NCBI Taxonomy" id="4874"/>
    <lineage>
        <taxon>Eukaryota</taxon>
        <taxon>Fungi</taxon>
        <taxon>Fungi incertae sedis</taxon>
        <taxon>Mucoromycota</taxon>
        <taxon>Glomeromycotina</taxon>
        <taxon>Glomeromycetes</taxon>
        <taxon>Diversisporales</taxon>
        <taxon>Gigasporaceae</taxon>
        <taxon>Gigaspora</taxon>
    </lineage>
</organism>
<name>A0ABN7X940_GIGMA</name>
<dbReference type="EMBL" id="CAJVQB010101305">
    <property type="protein sequence ID" value="CAG8850485.1"/>
    <property type="molecule type" value="Genomic_DNA"/>
</dbReference>
<dbReference type="Proteomes" id="UP000789901">
    <property type="component" value="Unassembled WGS sequence"/>
</dbReference>
<evidence type="ECO:0000313" key="2">
    <source>
        <dbReference type="Proteomes" id="UP000789901"/>
    </source>
</evidence>
<keyword evidence="2" id="KW-1185">Reference proteome</keyword>
<comment type="caution">
    <text evidence="1">The sequence shown here is derived from an EMBL/GenBank/DDBJ whole genome shotgun (WGS) entry which is preliminary data.</text>
</comment>
<gene>
    <name evidence="1" type="ORF">GMARGA_LOCUS40233</name>
</gene>
<protein>
    <submittedName>
        <fullName evidence="1">242_t:CDS:1</fullName>
    </submittedName>
</protein>
<feature type="non-terminal residue" evidence="1">
    <location>
        <position position="68"/>
    </location>
</feature>
<feature type="non-terminal residue" evidence="1">
    <location>
        <position position="1"/>
    </location>
</feature>
<proteinExistence type="predicted"/>
<sequence length="68" mass="8157">RKVLKDNKGKVFVLEYSSRKGKRRFQKEKVVGKEKAQKIKNCQEKGCWEKGKLPEKGRICWERKGYRE</sequence>